<dbReference type="OrthoDB" id="7161179at2"/>
<evidence type="ECO:0000256" key="7">
    <source>
        <dbReference type="ARBA" id="ARBA00023010"/>
    </source>
</evidence>
<dbReference type="RefSeq" id="WP_085582945.1">
    <property type="nucleotide sequence ID" value="NZ_JFKA01000005.1"/>
</dbReference>
<keyword evidence="7 9" id="KW-0811">Translocation</keyword>
<keyword evidence="12" id="KW-1185">Reference proteome</keyword>
<dbReference type="GO" id="GO:0008320">
    <property type="term" value="F:protein transmembrane transporter activity"/>
    <property type="evidence" value="ECO:0007669"/>
    <property type="project" value="UniProtKB-UniRule"/>
</dbReference>
<dbReference type="InterPro" id="IPR003369">
    <property type="entry name" value="TatA/B/E"/>
</dbReference>
<feature type="region of interest" description="Disordered" evidence="10">
    <location>
        <begin position="38"/>
        <end position="75"/>
    </location>
</feature>
<dbReference type="PANTHER" id="PTHR42982:SF1">
    <property type="entry name" value="SEC-INDEPENDENT PROTEIN TRANSLOCASE PROTEIN TATA"/>
    <property type="match status" value="1"/>
</dbReference>
<organism evidence="11 12">
    <name type="scientific">Thalassospira mesophila</name>
    <dbReference type="NCBI Taxonomy" id="1293891"/>
    <lineage>
        <taxon>Bacteria</taxon>
        <taxon>Pseudomonadati</taxon>
        <taxon>Pseudomonadota</taxon>
        <taxon>Alphaproteobacteria</taxon>
        <taxon>Rhodospirillales</taxon>
        <taxon>Thalassospiraceae</taxon>
        <taxon>Thalassospira</taxon>
    </lineage>
</organism>
<accession>A0A1Y2KYJ4</accession>
<evidence type="ECO:0000313" key="11">
    <source>
        <dbReference type="EMBL" id="OSQ37781.1"/>
    </source>
</evidence>
<dbReference type="PANTHER" id="PTHR42982">
    <property type="entry name" value="SEC-INDEPENDENT PROTEIN TRANSLOCASE PROTEIN TATA"/>
    <property type="match status" value="1"/>
</dbReference>
<comment type="similarity">
    <text evidence="9">Belongs to the TatA/E family.</text>
</comment>
<comment type="subcellular location">
    <subcellularLocation>
        <location evidence="1 9">Cell membrane</location>
        <topology evidence="1 9">Single-pass membrane protein</topology>
    </subcellularLocation>
</comment>
<evidence type="ECO:0000256" key="1">
    <source>
        <dbReference type="ARBA" id="ARBA00004162"/>
    </source>
</evidence>
<evidence type="ECO:0000256" key="10">
    <source>
        <dbReference type="SAM" id="MobiDB-lite"/>
    </source>
</evidence>
<proteinExistence type="inferred from homology"/>
<dbReference type="EMBL" id="JFKA01000005">
    <property type="protein sequence ID" value="OSQ37781.1"/>
    <property type="molecule type" value="Genomic_DNA"/>
</dbReference>
<evidence type="ECO:0000256" key="2">
    <source>
        <dbReference type="ARBA" id="ARBA00022448"/>
    </source>
</evidence>
<feature type="transmembrane region" description="Helical" evidence="9">
    <location>
        <begin position="6"/>
        <end position="24"/>
    </location>
</feature>
<keyword evidence="6 9" id="KW-1133">Transmembrane helix</keyword>
<evidence type="ECO:0000256" key="5">
    <source>
        <dbReference type="ARBA" id="ARBA00022927"/>
    </source>
</evidence>
<comment type="function">
    <text evidence="9">Part of the twin-arginine translocation (Tat) system that transports large folded proteins containing a characteristic twin-arginine motif in their signal peptide across membranes. TatA could form the protein-conducting channel of the Tat system.</text>
</comment>
<reference evidence="11 12" key="1">
    <citation type="submission" date="2014-03" db="EMBL/GenBank/DDBJ databases">
        <title>The draft genome sequence of Thalassospira mesophila JCM 18969.</title>
        <authorList>
            <person name="Lai Q."/>
            <person name="Shao Z."/>
        </authorList>
    </citation>
    <scope>NUCLEOTIDE SEQUENCE [LARGE SCALE GENOMIC DNA]</scope>
    <source>
        <strain evidence="11 12">JCM 18969</strain>
    </source>
</reference>
<dbReference type="InterPro" id="IPR006312">
    <property type="entry name" value="TatA/E"/>
</dbReference>
<keyword evidence="2 9" id="KW-0813">Transport</keyword>
<dbReference type="GO" id="GO:0043953">
    <property type="term" value="P:protein transport by the Tat complex"/>
    <property type="evidence" value="ECO:0007669"/>
    <property type="project" value="UniProtKB-UniRule"/>
</dbReference>
<keyword evidence="5 9" id="KW-0653">Protein transport</keyword>
<feature type="compositionally biased region" description="Polar residues" evidence="10">
    <location>
        <begin position="55"/>
        <end position="64"/>
    </location>
</feature>
<dbReference type="Gene3D" id="1.20.5.3310">
    <property type="match status" value="1"/>
</dbReference>
<evidence type="ECO:0000256" key="8">
    <source>
        <dbReference type="ARBA" id="ARBA00023136"/>
    </source>
</evidence>
<dbReference type="AlphaFoldDB" id="A0A1Y2KYJ4"/>
<evidence type="ECO:0000256" key="9">
    <source>
        <dbReference type="HAMAP-Rule" id="MF_00236"/>
    </source>
</evidence>
<name>A0A1Y2KYJ4_9PROT</name>
<dbReference type="Pfam" id="PF02416">
    <property type="entry name" value="TatA_B_E"/>
    <property type="match status" value="1"/>
</dbReference>
<dbReference type="HAMAP" id="MF_00236">
    <property type="entry name" value="TatA_E"/>
    <property type="match status" value="1"/>
</dbReference>
<sequence>MSIGVWQIVLILAIVLIIFGAGKLPRVMGDMGKGIRSFKSGINEKDDEESDKASIGNTTSASVHTESKDKDSVKS</sequence>
<comment type="subunit">
    <text evidence="9">The Tat system comprises two distinct complexes: a TatABC complex, containing multiple copies of TatA, TatB and TatC subunits, and a separate TatA complex, containing only TatA subunits. Substrates initially bind to the TatABC complex, which probably triggers association of the separate TatA complex to form the active translocon.</text>
</comment>
<dbReference type="Proteomes" id="UP000193391">
    <property type="component" value="Unassembled WGS sequence"/>
</dbReference>
<keyword evidence="8 9" id="KW-0472">Membrane</keyword>
<dbReference type="GO" id="GO:0033281">
    <property type="term" value="C:TAT protein transport complex"/>
    <property type="evidence" value="ECO:0007669"/>
    <property type="project" value="UniProtKB-UniRule"/>
</dbReference>
<gene>
    <name evidence="9" type="primary">tatA</name>
    <name evidence="11" type="ORF">TMES_12250</name>
</gene>
<dbReference type="NCBIfam" id="TIGR01411">
    <property type="entry name" value="tatAE"/>
    <property type="match status" value="1"/>
</dbReference>
<protein>
    <recommendedName>
        <fullName evidence="9">Sec-independent protein translocase protein TatA</fullName>
    </recommendedName>
</protein>
<evidence type="ECO:0000256" key="6">
    <source>
        <dbReference type="ARBA" id="ARBA00022989"/>
    </source>
</evidence>
<dbReference type="STRING" id="1293891.TMES_12250"/>
<evidence type="ECO:0000256" key="4">
    <source>
        <dbReference type="ARBA" id="ARBA00022692"/>
    </source>
</evidence>
<keyword evidence="4 9" id="KW-0812">Transmembrane</keyword>
<evidence type="ECO:0000313" key="12">
    <source>
        <dbReference type="Proteomes" id="UP000193391"/>
    </source>
</evidence>
<feature type="compositionally biased region" description="Basic and acidic residues" evidence="10">
    <location>
        <begin position="65"/>
        <end position="75"/>
    </location>
</feature>
<comment type="caution">
    <text evidence="11">The sequence shown here is derived from an EMBL/GenBank/DDBJ whole genome shotgun (WGS) entry which is preliminary data.</text>
</comment>
<keyword evidence="3 9" id="KW-1003">Cell membrane</keyword>
<evidence type="ECO:0000256" key="3">
    <source>
        <dbReference type="ARBA" id="ARBA00022475"/>
    </source>
</evidence>